<dbReference type="InterPro" id="IPR052039">
    <property type="entry name" value="Caspase-related_regulators"/>
</dbReference>
<dbReference type="Pfam" id="PF00656">
    <property type="entry name" value="Peptidase_C14"/>
    <property type="match status" value="1"/>
</dbReference>
<evidence type="ECO:0000313" key="2">
    <source>
        <dbReference type="EMBL" id="MDD1943714.1"/>
    </source>
</evidence>
<evidence type="ECO:0000313" key="3">
    <source>
        <dbReference type="Proteomes" id="UP001150614"/>
    </source>
</evidence>
<reference evidence="2" key="1">
    <citation type="submission" date="2022-07" db="EMBL/GenBank/DDBJ databases">
        <title>Draft genome of Pseudomonas carnis strain LP isolated from cheese.</title>
        <authorList>
            <person name="Wolfe B.E."/>
        </authorList>
    </citation>
    <scope>NUCLEOTIDE SEQUENCE</scope>
    <source>
        <strain evidence="2">LP</strain>
    </source>
</reference>
<feature type="domain" description="Caspase family p20" evidence="1">
    <location>
        <begin position="24"/>
        <end position="126"/>
    </location>
</feature>
<name>A0ABT5RCL1_9PSED</name>
<keyword evidence="3" id="KW-1185">Reference proteome</keyword>
<evidence type="ECO:0000259" key="1">
    <source>
        <dbReference type="PROSITE" id="PS50208"/>
    </source>
</evidence>
<dbReference type="PANTHER" id="PTHR22576:SF37">
    <property type="entry name" value="MUCOSA-ASSOCIATED LYMPHOID TISSUE LYMPHOMA TRANSLOCATION PROTEIN 1"/>
    <property type="match status" value="1"/>
</dbReference>
<dbReference type="InterPro" id="IPR001309">
    <property type="entry name" value="Pept_C14_p20"/>
</dbReference>
<comment type="caution">
    <text evidence="2">The sequence shown here is derived from an EMBL/GenBank/DDBJ whole genome shotgun (WGS) entry which is preliminary data.</text>
</comment>
<gene>
    <name evidence="2" type="ORF">NMG11_07745</name>
</gene>
<protein>
    <submittedName>
        <fullName evidence="2">Caspase family protein</fullName>
    </submittedName>
</protein>
<dbReference type="InterPro" id="IPR029030">
    <property type="entry name" value="Caspase-like_dom_sf"/>
</dbReference>
<dbReference type="Gene3D" id="2.130.10.10">
    <property type="entry name" value="YVTN repeat-like/Quinoprotein amine dehydrogenase"/>
    <property type="match status" value="1"/>
</dbReference>
<dbReference type="PROSITE" id="PS50208">
    <property type="entry name" value="CASPASE_P20"/>
    <property type="match status" value="1"/>
</dbReference>
<dbReference type="PANTHER" id="PTHR22576">
    <property type="entry name" value="MUCOSA ASSOCIATED LYMPHOID TISSUE LYMPHOMA TRANSLOCATION PROTEIN 1/PARACASPASE"/>
    <property type="match status" value="1"/>
</dbReference>
<dbReference type="SUPFAM" id="SSF50998">
    <property type="entry name" value="Quinoprotein alcohol dehydrogenase-like"/>
    <property type="match status" value="1"/>
</dbReference>
<dbReference type="RefSeq" id="WP_054896493.1">
    <property type="nucleotide sequence ID" value="NZ_JAEKCO010000001.1"/>
</dbReference>
<dbReference type="SUPFAM" id="SSF52129">
    <property type="entry name" value="Caspase-like"/>
    <property type="match status" value="1"/>
</dbReference>
<sequence>MKRQAIVIGINNYDFSPLDNAINDAQVVSESLDARGFAVNHLSDPTYQEIDDLVTQVAQNLSENDLLMFFFAGHAVEHLGYGYIFPIDIPSDSPSAVRQYAYPISKLLHATSGSRAARIFIIDACRTSFDMSSLESQILTEHIHFQKSGTEHHQDNLLLAYSTSYGMKAKDGGGANSHYSAALSSLLIRHDMTVEHMLKEIAQEVLIKSNLSQRPWFYSSLESNVSVSDLPHYSLYHSFVSPTHDSMHALCASPHDGTLLLLGNSSTIYNLNASGCARAYHLKGGTIAAAFHEGDLYLLGRDGTLHGPSTNIDLSHIEPTYICAREGYLIVLGPNTYKIFSVSDNTVTLLRSSPIKTNQFYYSAEIIDGELWVGGSYGSFEVTKLSDKKSKTKKLNLPRQEHVYSISDLNSDEVIFTCSSGKVYTIDKLTKSPMLRVSLGNTVRKPTSRRSSILDITACDDLINDFLFNPEKLPADVIETLSQHLISNDLMYSAKPGSHPLVAIGSAEGYIYIIDTRNWDCYQIVDTSGGRSTELIGMKFTHSETLACVTKDNNVMYYSPARIDFGRSLNKVDSITN</sequence>
<dbReference type="Proteomes" id="UP001150614">
    <property type="component" value="Unassembled WGS sequence"/>
</dbReference>
<proteinExistence type="predicted"/>
<dbReference type="Gene3D" id="3.40.50.1460">
    <property type="match status" value="1"/>
</dbReference>
<dbReference type="InterPro" id="IPR015943">
    <property type="entry name" value="WD40/YVTN_repeat-like_dom_sf"/>
</dbReference>
<dbReference type="InterPro" id="IPR011047">
    <property type="entry name" value="Quinoprotein_ADH-like_sf"/>
</dbReference>
<organism evidence="2 3">
    <name type="scientific">Pseudomonas carnis</name>
    <dbReference type="NCBI Taxonomy" id="2487355"/>
    <lineage>
        <taxon>Bacteria</taxon>
        <taxon>Pseudomonadati</taxon>
        <taxon>Pseudomonadota</taxon>
        <taxon>Gammaproteobacteria</taxon>
        <taxon>Pseudomonadales</taxon>
        <taxon>Pseudomonadaceae</taxon>
        <taxon>Pseudomonas</taxon>
    </lineage>
</organism>
<dbReference type="InterPro" id="IPR011600">
    <property type="entry name" value="Pept_C14_caspase"/>
</dbReference>
<accession>A0ABT5RCL1</accession>
<dbReference type="EMBL" id="JANCLL010000006">
    <property type="protein sequence ID" value="MDD1943714.1"/>
    <property type="molecule type" value="Genomic_DNA"/>
</dbReference>